<dbReference type="EC" id="3.-.-.-" evidence="1"/>
<reference evidence="1 2" key="1">
    <citation type="submission" date="2017-03" db="EMBL/GenBank/DDBJ databases">
        <authorList>
            <person name="Afonso C.L."/>
            <person name="Miller P.J."/>
            <person name="Scott M.A."/>
            <person name="Spackman E."/>
            <person name="Goraichik I."/>
            <person name="Dimitrov K.M."/>
            <person name="Suarez D.L."/>
            <person name="Swayne D.E."/>
        </authorList>
    </citation>
    <scope>NUCLEOTIDE SEQUENCE [LARGE SCALE GENOMIC DNA]</scope>
    <source>
        <strain evidence="1">PRJEB14757</strain>
    </source>
</reference>
<keyword evidence="2" id="KW-1185">Reference proteome</keyword>
<evidence type="ECO:0000313" key="2">
    <source>
        <dbReference type="Proteomes" id="UP000191931"/>
    </source>
</evidence>
<keyword evidence="1" id="KW-0378">Hydrolase</keyword>
<dbReference type="AlphaFoldDB" id="A0A1W1HJ38"/>
<dbReference type="Proteomes" id="UP000191931">
    <property type="component" value="Unassembled WGS sequence"/>
</dbReference>
<dbReference type="Gene3D" id="3.40.50.1820">
    <property type="entry name" value="alpha/beta hydrolase"/>
    <property type="match status" value="1"/>
</dbReference>
<dbReference type="InterPro" id="IPR029058">
    <property type="entry name" value="AB_hydrolase_fold"/>
</dbReference>
<dbReference type="GO" id="GO:0016787">
    <property type="term" value="F:hydrolase activity"/>
    <property type="evidence" value="ECO:0007669"/>
    <property type="project" value="UniProtKB-KW"/>
</dbReference>
<organism evidence="1 2">
    <name type="scientific">Desulfamplus magnetovallimortis</name>
    <dbReference type="NCBI Taxonomy" id="1246637"/>
    <lineage>
        <taxon>Bacteria</taxon>
        <taxon>Pseudomonadati</taxon>
        <taxon>Thermodesulfobacteriota</taxon>
        <taxon>Desulfobacteria</taxon>
        <taxon>Desulfobacterales</taxon>
        <taxon>Desulfobacteraceae</taxon>
        <taxon>Desulfamplus</taxon>
    </lineage>
</organism>
<sequence length="72" mass="8435">MVELSDHGDLMEKFLNLPCPKMFMYGEQNRTLSYLNHIESNGVRLSEIPECGHFPMYSNPPVMWREIADFLN</sequence>
<dbReference type="EMBL" id="FWEV01000317">
    <property type="protein sequence ID" value="SLM32425.1"/>
    <property type="molecule type" value="Genomic_DNA"/>
</dbReference>
<evidence type="ECO:0000313" key="1">
    <source>
        <dbReference type="EMBL" id="SLM32425.1"/>
    </source>
</evidence>
<dbReference type="SUPFAM" id="SSF53474">
    <property type="entry name" value="alpha/beta-Hydrolases"/>
    <property type="match status" value="1"/>
</dbReference>
<proteinExistence type="predicted"/>
<name>A0A1W1HJ38_9BACT</name>
<accession>A0A1W1HJ38</accession>
<dbReference type="STRING" id="1246637.MTBBW1_720002"/>
<gene>
    <name evidence="1" type="ORF">MTBBW1_720002</name>
</gene>
<protein>
    <submittedName>
        <fullName evidence="1">Putative alpha/beta hydrolase</fullName>
        <ecNumber evidence="1">3.-.-.-</ecNumber>
    </submittedName>
</protein>